<proteinExistence type="predicted"/>
<feature type="region of interest" description="Disordered" evidence="1">
    <location>
        <begin position="256"/>
        <end position="282"/>
    </location>
</feature>
<feature type="compositionally biased region" description="Basic and acidic residues" evidence="1">
    <location>
        <begin position="264"/>
        <end position="280"/>
    </location>
</feature>
<accession>A0A8B8E655</accession>
<dbReference type="AlphaFoldDB" id="A0A8B8E655"/>
<organism evidence="4 5">
    <name type="scientific">Crassostrea virginica</name>
    <name type="common">Eastern oyster</name>
    <dbReference type="NCBI Taxonomy" id="6565"/>
    <lineage>
        <taxon>Eukaryota</taxon>
        <taxon>Metazoa</taxon>
        <taxon>Spiralia</taxon>
        <taxon>Lophotrochozoa</taxon>
        <taxon>Mollusca</taxon>
        <taxon>Bivalvia</taxon>
        <taxon>Autobranchia</taxon>
        <taxon>Pteriomorphia</taxon>
        <taxon>Ostreida</taxon>
        <taxon>Ostreoidea</taxon>
        <taxon>Ostreidae</taxon>
        <taxon>Crassostrea</taxon>
    </lineage>
</organism>
<dbReference type="OrthoDB" id="6157083at2759"/>
<evidence type="ECO:0000313" key="4">
    <source>
        <dbReference type="Proteomes" id="UP000694844"/>
    </source>
</evidence>
<keyword evidence="2" id="KW-0472">Membrane</keyword>
<evidence type="ECO:0000313" key="5">
    <source>
        <dbReference type="RefSeq" id="XP_022335645.1"/>
    </source>
</evidence>
<feature type="transmembrane region" description="Helical" evidence="2">
    <location>
        <begin position="216"/>
        <end position="241"/>
    </location>
</feature>
<dbReference type="Proteomes" id="UP000694844">
    <property type="component" value="Chromosome 5"/>
</dbReference>
<keyword evidence="2" id="KW-1133">Transmembrane helix</keyword>
<dbReference type="GeneID" id="111132174"/>
<name>A0A8B8E655_CRAVI</name>
<evidence type="ECO:0000256" key="3">
    <source>
        <dbReference type="SAM" id="SignalP"/>
    </source>
</evidence>
<evidence type="ECO:0000256" key="1">
    <source>
        <dbReference type="SAM" id="MobiDB-lite"/>
    </source>
</evidence>
<reference evidence="5" key="1">
    <citation type="submission" date="2025-08" db="UniProtKB">
        <authorList>
            <consortium name="RefSeq"/>
        </authorList>
    </citation>
    <scope>IDENTIFICATION</scope>
    <source>
        <tissue evidence="5">Whole sample</tissue>
    </source>
</reference>
<dbReference type="KEGG" id="cvn:111132174"/>
<evidence type="ECO:0000256" key="2">
    <source>
        <dbReference type="SAM" id="Phobius"/>
    </source>
</evidence>
<sequence>MVLRLVLVTVLFIIEGASCGLCPGDPENYVTRGDRTCRKIYNCTAGHEIVTCSQNCRSEFCQPCRPSWVQPFLIHSTTAEHERSCFEPKGDCNNKDLIPVRNGSSSVGCRKAGYCQCNVYQCWFGHNPCNCERHFDGCSKNEYLEWNGNTARCVKCPQGFSTPTAGCGPCYKLPSIDAASEQTTASIFSGIHKTTTSVKTASSTYQGASSFQGADLIYPLVGVGIGIGFGIIVACIVCVICRRRGRCSNRGILRKRNEDDVESTEDHPLPVDVKNTDESSRSLLTQEQLSENATYEILSSVVASETEQPGTFHPNDPRILGPRYRPEGVSLEEDESPRELSSTVNEETSLLNNSSCLDPSKVDTMEKSEGISYIICKLTDADSEVKQPVQCEEDTLTSQTNQKLPHSDVTHRKEVADVYSLTDEKVLCAGNIMMESTSPKYYVN</sequence>
<keyword evidence="4" id="KW-1185">Reference proteome</keyword>
<keyword evidence="3" id="KW-0732">Signal</keyword>
<keyword evidence="2" id="KW-0812">Transmembrane</keyword>
<feature type="signal peptide" evidence="3">
    <location>
        <begin position="1"/>
        <end position="19"/>
    </location>
</feature>
<dbReference type="RefSeq" id="XP_022335645.1">
    <property type="nucleotide sequence ID" value="XM_022479937.1"/>
</dbReference>
<gene>
    <name evidence="5" type="primary">LOC111132174</name>
</gene>
<feature type="chain" id="PRO_5034649199" evidence="3">
    <location>
        <begin position="20"/>
        <end position="444"/>
    </location>
</feature>
<protein>
    <submittedName>
        <fullName evidence="5">Uncharacterized protein LOC111132174</fullName>
    </submittedName>
</protein>
<feature type="region of interest" description="Disordered" evidence="1">
    <location>
        <begin position="304"/>
        <end position="347"/>
    </location>
</feature>